<comment type="caution">
    <text evidence="6">The sequence shown here is derived from an EMBL/GenBank/DDBJ whole genome shotgun (WGS) entry which is preliminary data.</text>
</comment>
<accession>A0ABP8MQ70</accession>
<organism evidence="6 7">
    <name type="scientific">Novipirellula rosea</name>
    <dbReference type="NCBI Taxonomy" id="1031540"/>
    <lineage>
        <taxon>Bacteria</taxon>
        <taxon>Pseudomonadati</taxon>
        <taxon>Planctomycetota</taxon>
        <taxon>Planctomycetia</taxon>
        <taxon>Pirellulales</taxon>
        <taxon>Pirellulaceae</taxon>
        <taxon>Novipirellula</taxon>
    </lineage>
</organism>
<dbReference type="RefSeq" id="WP_339940147.1">
    <property type="nucleotide sequence ID" value="NZ_BAABGA010000029.1"/>
</dbReference>
<feature type="transmembrane region" description="Helical" evidence="5">
    <location>
        <begin position="80"/>
        <end position="98"/>
    </location>
</feature>
<keyword evidence="4 5" id="KW-0472">Membrane</keyword>
<evidence type="ECO:0000313" key="7">
    <source>
        <dbReference type="Proteomes" id="UP001500840"/>
    </source>
</evidence>
<sequence length="146" mass="15509">MSEQQNNALSSIYLPLRLAYGLVPLLAGLDKFVGILADWEAYLPRFAADILPVTPAMFMMIVGVVEIVAGLAVLTVLTRLGAYIVMAWLVLISVAVVLSGHYDIAVRDLVMAIGAYVLGQVAGLRGEGWLPGTTVNEGVPTHATTT</sequence>
<name>A0ABP8MQ70_9BACT</name>
<reference evidence="7" key="1">
    <citation type="journal article" date="2019" name="Int. J. Syst. Evol. Microbiol.">
        <title>The Global Catalogue of Microorganisms (GCM) 10K type strain sequencing project: providing services to taxonomists for standard genome sequencing and annotation.</title>
        <authorList>
            <consortium name="The Broad Institute Genomics Platform"/>
            <consortium name="The Broad Institute Genome Sequencing Center for Infectious Disease"/>
            <person name="Wu L."/>
            <person name="Ma J."/>
        </authorList>
    </citation>
    <scope>NUCLEOTIDE SEQUENCE [LARGE SCALE GENOMIC DNA]</scope>
    <source>
        <strain evidence="7">JCM 17759</strain>
    </source>
</reference>
<gene>
    <name evidence="6" type="ORF">GCM10023156_22840</name>
</gene>
<keyword evidence="2 5" id="KW-0812">Transmembrane</keyword>
<keyword evidence="3 5" id="KW-1133">Transmembrane helix</keyword>
<dbReference type="EMBL" id="BAABGA010000029">
    <property type="protein sequence ID" value="GAA4452837.1"/>
    <property type="molecule type" value="Genomic_DNA"/>
</dbReference>
<evidence type="ECO:0000256" key="5">
    <source>
        <dbReference type="SAM" id="Phobius"/>
    </source>
</evidence>
<evidence type="ECO:0000256" key="1">
    <source>
        <dbReference type="ARBA" id="ARBA00004141"/>
    </source>
</evidence>
<protein>
    <submittedName>
        <fullName evidence="6">DoxX family membrane protein</fullName>
    </submittedName>
</protein>
<proteinExistence type="predicted"/>
<dbReference type="InterPro" id="IPR032808">
    <property type="entry name" value="DoxX"/>
</dbReference>
<keyword evidence="7" id="KW-1185">Reference proteome</keyword>
<comment type="subcellular location">
    <subcellularLocation>
        <location evidence="1">Membrane</location>
        <topology evidence="1">Multi-pass membrane protein</topology>
    </subcellularLocation>
</comment>
<evidence type="ECO:0000256" key="4">
    <source>
        <dbReference type="ARBA" id="ARBA00023136"/>
    </source>
</evidence>
<evidence type="ECO:0000313" key="6">
    <source>
        <dbReference type="EMBL" id="GAA4452837.1"/>
    </source>
</evidence>
<feature type="transmembrane region" description="Helical" evidence="5">
    <location>
        <begin position="50"/>
        <end position="74"/>
    </location>
</feature>
<dbReference type="Proteomes" id="UP001500840">
    <property type="component" value="Unassembled WGS sequence"/>
</dbReference>
<dbReference type="Pfam" id="PF07681">
    <property type="entry name" value="DoxX"/>
    <property type="match status" value="1"/>
</dbReference>
<evidence type="ECO:0000256" key="2">
    <source>
        <dbReference type="ARBA" id="ARBA00022692"/>
    </source>
</evidence>
<evidence type="ECO:0000256" key="3">
    <source>
        <dbReference type="ARBA" id="ARBA00022989"/>
    </source>
</evidence>
<feature type="transmembrane region" description="Helical" evidence="5">
    <location>
        <begin position="12"/>
        <end position="29"/>
    </location>
</feature>